<sequence>MPNDLFIKLCGLRTQDDVDTAVEVGADAIGFMFAESPRRVDASTVIRLMERIPPHVMTVGVFRDQPVDYVRSLANITGIRAIQLHGHEERGHFAALGDGEWTLIRATSYREPVPRNGQMGEDILLLDAPTPGAGVPWDWTRRSFRPPGGRWLLAGGLTPDNVSHAVDITRPWGVDVSSGIESVRGVKDSALIRAFVKAARAAS</sequence>
<evidence type="ECO:0000259" key="10">
    <source>
        <dbReference type="Pfam" id="PF00697"/>
    </source>
</evidence>
<accession>A0A6B3QS03</accession>
<keyword evidence="5 9" id="KW-0028">Amino-acid biosynthesis</keyword>
<gene>
    <name evidence="9" type="primary">trpF</name>
    <name evidence="11" type="ORF">GUR47_28175</name>
</gene>
<dbReference type="HAMAP" id="MF_00135">
    <property type="entry name" value="PRAI"/>
    <property type="match status" value="1"/>
</dbReference>
<protein>
    <recommendedName>
        <fullName evidence="4 9">N-(5'-phosphoribosyl)anthranilate isomerase</fullName>
        <shortName evidence="9">PRAI</shortName>
        <ecNumber evidence="3 9">5.3.1.24</ecNumber>
    </recommendedName>
</protein>
<dbReference type="GO" id="GO:0000162">
    <property type="term" value="P:L-tryptophan biosynthetic process"/>
    <property type="evidence" value="ECO:0007669"/>
    <property type="project" value="UniProtKB-UniRule"/>
</dbReference>
<comment type="similarity">
    <text evidence="9">Belongs to the TrpF family.</text>
</comment>
<dbReference type="EC" id="5.3.1.24" evidence="3 9"/>
<dbReference type="PANTHER" id="PTHR42894">
    <property type="entry name" value="N-(5'-PHOSPHORIBOSYL)ANTHRANILATE ISOMERASE"/>
    <property type="match status" value="1"/>
</dbReference>
<name>A0A6B3QS03_STRTE</name>
<evidence type="ECO:0000256" key="1">
    <source>
        <dbReference type="ARBA" id="ARBA00001164"/>
    </source>
</evidence>
<evidence type="ECO:0000256" key="8">
    <source>
        <dbReference type="ARBA" id="ARBA00023235"/>
    </source>
</evidence>
<comment type="caution">
    <text evidence="11">The sequence shown here is derived from an EMBL/GenBank/DDBJ whole genome shotgun (WGS) entry which is preliminary data.</text>
</comment>
<keyword evidence="7 9" id="KW-0057">Aromatic amino acid biosynthesis</keyword>
<dbReference type="Gene3D" id="3.20.20.70">
    <property type="entry name" value="Aldolase class I"/>
    <property type="match status" value="1"/>
</dbReference>
<dbReference type="AlphaFoldDB" id="A0A6B3QS03"/>
<evidence type="ECO:0000256" key="6">
    <source>
        <dbReference type="ARBA" id="ARBA00022822"/>
    </source>
</evidence>
<dbReference type="InterPro" id="IPR001240">
    <property type="entry name" value="PRAI_dom"/>
</dbReference>
<keyword evidence="6 9" id="KW-0822">Tryptophan biosynthesis</keyword>
<comment type="catalytic activity">
    <reaction evidence="1 9">
        <text>N-(5-phospho-beta-D-ribosyl)anthranilate = 1-(2-carboxyphenylamino)-1-deoxy-D-ribulose 5-phosphate</text>
        <dbReference type="Rhea" id="RHEA:21540"/>
        <dbReference type="ChEBI" id="CHEBI:18277"/>
        <dbReference type="ChEBI" id="CHEBI:58613"/>
        <dbReference type="EC" id="5.3.1.24"/>
    </reaction>
</comment>
<dbReference type="GO" id="GO:0004640">
    <property type="term" value="F:phosphoribosylanthranilate isomerase activity"/>
    <property type="evidence" value="ECO:0007669"/>
    <property type="project" value="UniProtKB-UniRule"/>
</dbReference>
<dbReference type="CDD" id="cd00405">
    <property type="entry name" value="PRAI"/>
    <property type="match status" value="1"/>
</dbReference>
<evidence type="ECO:0000256" key="7">
    <source>
        <dbReference type="ARBA" id="ARBA00023141"/>
    </source>
</evidence>
<dbReference type="EMBL" id="JAAIFS010000006">
    <property type="protein sequence ID" value="NEV90508.1"/>
    <property type="molecule type" value="Genomic_DNA"/>
</dbReference>
<evidence type="ECO:0000256" key="4">
    <source>
        <dbReference type="ARBA" id="ARBA00022272"/>
    </source>
</evidence>
<dbReference type="InterPro" id="IPR011060">
    <property type="entry name" value="RibuloseP-bd_barrel"/>
</dbReference>
<dbReference type="InterPro" id="IPR044643">
    <property type="entry name" value="TrpF_fam"/>
</dbReference>
<dbReference type="SUPFAM" id="SSF51366">
    <property type="entry name" value="Ribulose-phoshate binding barrel"/>
    <property type="match status" value="1"/>
</dbReference>
<dbReference type="Pfam" id="PF00697">
    <property type="entry name" value="PRAI"/>
    <property type="match status" value="1"/>
</dbReference>
<evidence type="ECO:0000256" key="9">
    <source>
        <dbReference type="HAMAP-Rule" id="MF_00135"/>
    </source>
</evidence>
<evidence type="ECO:0000256" key="5">
    <source>
        <dbReference type="ARBA" id="ARBA00022605"/>
    </source>
</evidence>
<reference evidence="11" key="1">
    <citation type="journal article" date="2020" name="Microorganisms">
        <title>Isolation, Genomic and Metabolomic Characterization of Streptomyces tendae VITAKN with Quorum Sensing Inhibitory Activity from Southern India.</title>
        <authorList>
            <person name="Ishaque N.M."/>
            <person name="Burgsdorf I."/>
            <person name="Limlingan Malit J.J."/>
            <person name="Saha S."/>
            <person name="Teta R."/>
            <person name="Ewe D."/>
            <person name="Kannabiran K."/>
            <person name="Hrouzek P."/>
            <person name="Steindler L."/>
            <person name="Costantino V."/>
            <person name="Saurav K."/>
        </authorList>
    </citation>
    <scope>NUCLEOTIDE SEQUENCE</scope>
    <source>
        <strain evidence="11">VITAKN</strain>
    </source>
</reference>
<dbReference type="InterPro" id="IPR013785">
    <property type="entry name" value="Aldolase_TIM"/>
</dbReference>
<organism evidence="11">
    <name type="scientific">Streptomyces tendae</name>
    <dbReference type="NCBI Taxonomy" id="1932"/>
    <lineage>
        <taxon>Bacteria</taxon>
        <taxon>Bacillati</taxon>
        <taxon>Actinomycetota</taxon>
        <taxon>Actinomycetes</taxon>
        <taxon>Kitasatosporales</taxon>
        <taxon>Streptomycetaceae</taxon>
        <taxon>Streptomyces</taxon>
    </lineage>
</organism>
<feature type="domain" description="N-(5'phosphoribosyl) anthranilate isomerase (PRAI)" evidence="10">
    <location>
        <begin position="8"/>
        <end position="197"/>
    </location>
</feature>
<dbReference type="PANTHER" id="PTHR42894:SF1">
    <property type="entry name" value="N-(5'-PHOSPHORIBOSYL)ANTHRANILATE ISOMERASE"/>
    <property type="match status" value="1"/>
</dbReference>
<keyword evidence="8 9" id="KW-0413">Isomerase</keyword>
<dbReference type="RefSeq" id="WP_161381548.1">
    <property type="nucleotide sequence ID" value="NZ_JAAIFS010000006.1"/>
</dbReference>
<evidence type="ECO:0000313" key="11">
    <source>
        <dbReference type="EMBL" id="NEV90508.1"/>
    </source>
</evidence>
<proteinExistence type="inferred from homology"/>
<evidence type="ECO:0000256" key="3">
    <source>
        <dbReference type="ARBA" id="ARBA00012572"/>
    </source>
</evidence>
<comment type="pathway">
    <text evidence="2 9">Amino-acid biosynthesis; L-tryptophan biosynthesis; L-tryptophan from chorismate: step 3/5.</text>
</comment>
<dbReference type="UniPathway" id="UPA00035">
    <property type="reaction ID" value="UER00042"/>
</dbReference>
<evidence type="ECO:0000256" key="2">
    <source>
        <dbReference type="ARBA" id="ARBA00004664"/>
    </source>
</evidence>